<dbReference type="Proteomes" id="UP000030588">
    <property type="component" value="Unassembled WGS sequence"/>
</dbReference>
<dbReference type="EMBL" id="JAAIWK010000005">
    <property type="protein sequence ID" value="NEY19399.1"/>
    <property type="molecule type" value="Genomic_DNA"/>
</dbReference>
<evidence type="ECO:0000256" key="1">
    <source>
        <dbReference type="ARBA" id="ARBA00006432"/>
    </source>
</evidence>
<dbReference type="EMBL" id="JRUN01000007">
    <property type="protein sequence ID" value="KHD86325.1"/>
    <property type="molecule type" value="Genomic_DNA"/>
</dbReference>
<evidence type="ECO:0000313" key="5">
    <source>
        <dbReference type="EMBL" id="KHD86325.1"/>
    </source>
</evidence>
<dbReference type="PANTHER" id="PTHR43201:SF5">
    <property type="entry name" value="MEDIUM-CHAIN ACYL-COA LIGASE ACSF2, MITOCHONDRIAL"/>
    <property type="match status" value="1"/>
</dbReference>
<evidence type="ECO:0000259" key="4">
    <source>
        <dbReference type="Pfam" id="PF13193"/>
    </source>
</evidence>
<dbReference type="Proteomes" id="UP000476934">
    <property type="component" value="Unassembled WGS sequence"/>
</dbReference>
<dbReference type="InterPro" id="IPR045851">
    <property type="entry name" value="AMP-bd_C_sf"/>
</dbReference>
<dbReference type="SUPFAM" id="SSF56801">
    <property type="entry name" value="Acetyl-CoA synthetase-like"/>
    <property type="match status" value="1"/>
</dbReference>
<comment type="similarity">
    <text evidence="1">Belongs to the ATP-dependent AMP-binding enzyme family.</text>
</comment>
<keyword evidence="2 6" id="KW-0436">Ligase</keyword>
<reference evidence="6 8" key="3">
    <citation type="submission" date="2020-03" db="EMBL/GenBank/DDBJ databases">
        <title>Bacillus aquiflavi sp. nov., isolated from yellow water of strong flavor Chinese baijiu in Yibin region of China.</title>
        <authorList>
            <person name="Xie J."/>
        </authorList>
    </citation>
    <scope>NUCLEOTIDE SEQUENCE [LARGE SCALE GENOMIC DNA]</scope>
    <source>
        <strain evidence="6 8">Gsoil 114</strain>
    </source>
</reference>
<evidence type="ECO:0000259" key="3">
    <source>
        <dbReference type="Pfam" id="PF00501"/>
    </source>
</evidence>
<reference evidence="5 7" key="1">
    <citation type="submission" date="2014-10" db="EMBL/GenBank/DDBJ databases">
        <title>Draft genome of phytase producing Bacillus ginsengihumi strain M2.11.</title>
        <authorList>
            <person name="Toymentseva A."/>
            <person name="Boulygina E.A."/>
            <person name="Kazakov S.V."/>
            <person name="Kayumov I."/>
            <person name="Suleimanova A.D."/>
            <person name="Mardanova A.M."/>
            <person name="Maria S.N."/>
            <person name="Sergey M.Y."/>
            <person name="Sharipova M.R."/>
        </authorList>
    </citation>
    <scope>NUCLEOTIDE SEQUENCE [LARGE SCALE GENOMIC DNA]</scope>
    <source>
        <strain evidence="5 7">M2.11</strain>
    </source>
</reference>
<accession>A0A0A6VDK7</accession>
<dbReference type="AlphaFoldDB" id="A0A0A6VDK7"/>
<dbReference type="Gene3D" id="3.40.50.12780">
    <property type="entry name" value="N-terminal domain of ligase-like"/>
    <property type="match status" value="1"/>
</dbReference>
<dbReference type="Pfam" id="PF13193">
    <property type="entry name" value="AMP-binding_C"/>
    <property type="match status" value="1"/>
</dbReference>
<evidence type="ECO:0000256" key="2">
    <source>
        <dbReference type="ARBA" id="ARBA00022598"/>
    </source>
</evidence>
<dbReference type="PROSITE" id="PS00455">
    <property type="entry name" value="AMP_BINDING"/>
    <property type="match status" value="1"/>
</dbReference>
<proteinExistence type="inferred from homology"/>
<sequence length="494" mass="55661">MSQFYPFIFEQMQEWDKEILITNKNKYTFRDLHSKVEEFIHFLQQHGDVKAKKIAILTPNLFPYLSLIIAINHLGGTVIPLNPQLKNDDLASILSLIEPNIVFTVEEVNGVPTKRIIKDSLTKNDISAVMFTFVEEEVEVEQLYGTKDSNIKEEIDFIVCTSGSTGLPKGIKLSARAIKKWTEALKWGLELEKKDQIFLTIPITAAYGITWLLTCLRNGVQMVIPESFDMPIVLQLLRSNHCNKLNTTPSIFKGIYIFSKQLNIKGLENISLCALAGEQVSADLVETIKDLKSCRIINSYGLSEQGVLMYTNDIRSEAVEWSMAKGNQYKVDNMSENGIGELMIKTSYGFDGYYLNDGMTQEVLSKDGWFATGDLVTINEQGKIHIVGRKKQIIKKGGVQVIPTEIELFLNKHPKVVNSAVVGIPHTVYGEEIIAFIVPKAECTLEEIFSYLRKNIANVKIPGKVMKISELPIIQGKVDKVTLRNRAIEYCAEE</sequence>
<dbReference type="Pfam" id="PF00501">
    <property type="entry name" value="AMP-binding"/>
    <property type="match status" value="1"/>
</dbReference>
<evidence type="ECO:0000313" key="7">
    <source>
        <dbReference type="Proteomes" id="UP000030588"/>
    </source>
</evidence>
<keyword evidence="8" id="KW-1185">Reference proteome</keyword>
<dbReference type="Gene3D" id="3.30.300.30">
    <property type="match status" value="1"/>
</dbReference>
<organism evidence="5 7">
    <name type="scientific">Heyndrickxia ginsengihumi</name>
    <dbReference type="NCBI Taxonomy" id="363870"/>
    <lineage>
        <taxon>Bacteria</taxon>
        <taxon>Bacillati</taxon>
        <taxon>Bacillota</taxon>
        <taxon>Bacilli</taxon>
        <taxon>Bacillales</taxon>
        <taxon>Bacillaceae</taxon>
        <taxon>Heyndrickxia</taxon>
    </lineage>
</organism>
<reference evidence="6 8" key="2">
    <citation type="submission" date="2020-02" db="EMBL/GenBank/DDBJ databases">
        <authorList>
            <person name="Feng H."/>
        </authorList>
    </citation>
    <scope>NUCLEOTIDE SEQUENCE [LARGE SCALE GENOMIC DNA]</scope>
    <source>
        <strain evidence="6 8">Gsoil 114</strain>
    </source>
</reference>
<feature type="domain" description="AMP-binding enzyme C-terminal" evidence="4">
    <location>
        <begin position="405"/>
        <end position="472"/>
    </location>
</feature>
<name>A0A0A6VDK7_9BACI</name>
<dbReference type="InterPro" id="IPR025110">
    <property type="entry name" value="AMP-bd_C"/>
</dbReference>
<dbReference type="InterPro" id="IPR000873">
    <property type="entry name" value="AMP-dep_synth/lig_dom"/>
</dbReference>
<comment type="caution">
    <text evidence="5">The sequence shown here is derived from an EMBL/GenBank/DDBJ whole genome shotgun (WGS) entry which is preliminary data.</text>
</comment>
<dbReference type="OrthoDB" id="9757771at2"/>
<protein>
    <submittedName>
        <fullName evidence="6">Acyl--CoA ligase</fullName>
    </submittedName>
</protein>
<gene>
    <name evidence="6" type="ORF">G4D61_05380</name>
    <name evidence="5" type="ORF">NG54_04025</name>
</gene>
<dbReference type="InterPro" id="IPR020845">
    <property type="entry name" value="AMP-binding_CS"/>
</dbReference>
<feature type="domain" description="AMP-dependent synthetase/ligase" evidence="3">
    <location>
        <begin position="16"/>
        <end position="354"/>
    </location>
</feature>
<dbReference type="PANTHER" id="PTHR43201">
    <property type="entry name" value="ACYL-COA SYNTHETASE"/>
    <property type="match status" value="1"/>
</dbReference>
<dbReference type="STRING" id="363870.NG54_04025"/>
<dbReference type="GO" id="GO:0031956">
    <property type="term" value="F:medium-chain fatty acid-CoA ligase activity"/>
    <property type="evidence" value="ECO:0007669"/>
    <property type="project" value="TreeGrafter"/>
</dbReference>
<dbReference type="RefSeq" id="WP_035353449.1">
    <property type="nucleotide sequence ID" value="NZ_JAAIWK010000005.1"/>
</dbReference>
<evidence type="ECO:0000313" key="8">
    <source>
        <dbReference type="Proteomes" id="UP000476934"/>
    </source>
</evidence>
<dbReference type="InterPro" id="IPR042099">
    <property type="entry name" value="ANL_N_sf"/>
</dbReference>
<dbReference type="GO" id="GO:0006631">
    <property type="term" value="P:fatty acid metabolic process"/>
    <property type="evidence" value="ECO:0007669"/>
    <property type="project" value="TreeGrafter"/>
</dbReference>
<evidence type="ECO:0000313" key="6">
    <source>
        <dbReference type="EMBL" id="NEY19399.1"/>
    </source>
</evidence>